<feature type="region of interest" description="Disordered" evidence="1">
    <location>
        <begin position="153"/>
        <end position="207"/>
    </location>
</feature>
<dbReference type="InterPro" id="IPR029068">
    <property type="entry name" value="Glyas_Bleomycin-R_OHBP_Dase"/>
</dbReference>
<dbReference type="KEGG" id="dmp:FAK_09040"/>
<dbReference type="CDD" id="cd06587">
    <property type="entry name" value="VOC"/>
    <property type="match status" value="1"/>
</dbReference>
<dbReference type="EMBL" id="AP028679">
    <property type="protein sequence ID" value="BEQ13838.1"/>
    <property type="molecule type" value="Genomic_DNA"/>
</dbReference>
<evidence type="ECO:0000313" key="3">
    <source>
        <dbReference type="EMBL" id="BEQ13838.1"/>
    </source>
</evidence>
<dbReference type="PROSITE" id="PS51819">
    <property type="entry name" value="VOC"/>
    <property type="match status" value="1"/>
</dbReference>
<feature type="domain" description="VOC" evidence="2">
    <location>
        <begin position="6"/>
        <end position="134"/>
    </location>
</feature>
<dbReference type="InterPro" id="IPR004360">
    <property type="entry name" value="Glyas_Fos-R_dOase_dom"/>
</dbReference>
<dbReference type="Pfam" id="PF00903">
    <property type="entry name" value="Glyoxalase"/>
    <property type="match status" value="1"/>
</dbReference>
<name>A0AAU9E9U3_9BACT</name>
<gene>
    <name evidence="3" type="ORF">FAK_09040</name>
</gene>
<feature type="compositionally biased region" description="Gly residues" evidence="1">
    <location>
        <begin position="197"/>
        <end position="207"/>
    </location>
</feature>
<evidence type="ECO:0000256" key="1">
    <source>
        <dbReference type="SAM" id="MobiDB-lite"/>
    </source>
</evidence>
<feature type="compositionally biased region" description="Pro residues" evidence="1">
    <location>
        <begin position="161"/>
        <end position="170"/>
    </location>
</feature>
<reference evidence="4" key="1">
    <citation type="journal article" date="2023" name="Arch. Microbiol.">
        <title>Desulfoferula mesophilus gen. nov. sp. nov., a mesophilic sulfate-reducing bacterium isolated from a brackish lake sediment.</title>
        <authorList>
            <person name="Watanabe T."/>
            <person name="Yabe T."/>
            <person name="Tsuji J.M."/>
            <person name="Fukui M."/>
        </authorList>
    </citation>
    <scope>NUCLEOTIDE SEQUENCE [LARGE SCALE GENOMIC DNA]</scope>
    <source>
        <strain evidence="4">12FAK</strain>
    </source>
</reference>
<dbReference type="AlphaFoldDB" id="A0AAU9E9U3"/>
<accession>A0AAU9E9U3</accession>
<dbReference type="Gene3D" id="3.10.180.10">
    <property type="entry name" value="2,3-Dihydroxybiphenyl 1,2-Dioxygenase, domain 1"/>
    <property type="match status" value="1"/>
</dbReference>
<dbReference type="InterPro" id="IPR037523">
    <property type="entry name" value="VOC_core"/>
</dbReference>
<proteinExistence type="predicted"/>
<evidence type="ECO:0000259" key="2">
    <source>
        <dbReference type="PROSITE" id="PS51819"/>
    </source>
</evidence>
<protein>
    <submittedName>
        <fullName evidence="3">Glyoxalase</fullName>
    </submittedName>
</protein>
<dbReference type="Proteomes" id="UP001366166">
    <property type="component" value="Chromosome"/>
</dbReference>
<organism evidence="3 4">
    <name type="scientific">Desulfoferula mesophila</name>
    <dbReference type="NCBI Taxonomy" id="3058419"/>
    <lineage>
        <taxon>Bacteria</taxon>
        <taxon>Pseudomonadati</taxon>
        <taxon>Thermodesulfobacteriota</taxon>
        <taxon>Desulfarculia</taxon>
        <taxon>Desulfarculales</taxon>
        <taxon>Desulfarculaceae</taxon>
        <taxon>Desulfoferula</taxon>
    </lineage>
</organism>
<sequence>MIRYKGVNHLALATKDMPATIRFWRDLLGLRLVGGLGKPGYRHYFFELGPHDYIAFFEWPGVEPIEEKDHGVPAKGPYVFDHVSLGVEKQGHLWEIKDRLEAADFWASEVIDHGFIHSLYAFDPNGVAIEFSWDVPGNDLRVRPVMADRLPCPEALEGPEPRPGMWPPVSSPSTAEDKVVYPGEGGAIRDDGRNAWVGGGAEGESES</sequence>
<dbReference type="SUPFAM" id="SSF54593">
    <property type="entry name" value="Glyoxalase/Bleomycin resistance protein/Dihydroxybiphenyl dioxygenase"/>
    <property type="match status" value="1"/>
</dbReference>
<dbReference type="RefSeq" id="WP_338605582.1">
    <property type="nucleotide sequence ID" value="NZ_AP028679.1"/>
</dbReference>
<keyword evidence="4" id="KW-1185">Reference proteome</keyword>
<evidence type="ECO:0000313" key="4">
    <source>
        <dbReference type="Proteomes" id="UP001366166"/>
    </source>
</evidence>